<feature type="domain" description="DNA methylase N-4/N-6" evidence="6">
    <location>
        <begin position="29"/>
        <end position="240"/>
    </location>
</feature>
<evidence type="ECO:0000259" key="6">
    <source>
        <dbReference type="Pfam" id="PF01555"/>
    </source>
</evidence>
<dbReference type="PROSITE" id="PS00092">
    <property type="entry name" value="N6_MTASE"/>
    <property type="match status" value="1"/>
</dbReference>
<comment type="similarity">
    <text evidence="1 4">Belongs to the N(4)/N(6)-methyltransferase family.</text>
</comment>
<dbReference type="SUPFAM" id="SSF53335">
    <property type="entry name" value="S-adenosyl-L-methionine-dependent methyltransferases"/>
    <property type="match status" value="1"/>
</dbReference>
<dbReference type="GO" id="GO:0008170">
    <property type="term" value="F:N-methyltransferase activity"/>
    <property type="evidence" value="ECO:0007669"/>
    <property type="project" value="InterPro"/>
</dbReference>
<dbReference type="EMBL" id="CZAI01000004">
    <property type="protein sequence ID" value="CUP43293.1"/>
    <property type="molecule type" value="Genomic_DNA"/>
</dbReference>
<protein>
    <recommendedName>
        <fullName evidence="4">Methyltransferase</fullName>
        <ecNumber evidence="4">2.1.1.-</ecNumber>
    </recommendedName>
</protein>
<evidence type="ECO:0000256" key="1">
    <source>
        <dbReference type="ARBA" id="ARBA00006594"/>
    </source>
</evidence>
<sequence length="267" mass="30933">MEKIVFAKDITLYKADCLEVMPFLPESSIDLVLCDPPFGITASQWDKIIPFPEMWKEIRRVRKENAPTVLFGSEPFSSFLRCGNLDEFKYDWVWEKSKASNFLLAKKQPLKAHELISVFGKGRTPYYPIMEEGEPYGNRTKRGSNWTGINNVPNPTFRHENKGTRYPRSVIYFKTAESEGKTIHVNQKPIALLEYLIKTYTKEGDTVLDFASGSMSTAIACIYTNRKCICIEKDETHFSLGEKRVRNEYQYLEAQEKYDYTIQITVK</sequence>
<dbReference type="AlphaFoldDB" id="A0A174N3R8"/>
<gene>
    <name evidence="7" type="primary">rsrIM</name>
    <name evidence="7" type="ORF">ERS852494_02258</name>
</gene>
<dbReference type="InterPro" id="IPR002052">
    <property type="entry name" value="DNA_methylase_N6_adenine_CS"/>
</dbReference>
<dbReference type="GO" id="GO:0032259">
    <property type="term" value="P:methylation"/>
    <property type="evidence" value="ECO:0007669"/>
    <property type="project" value="UniProtKB-KW"/>
</dbReference>
<evidence type="ECO:0000256" key="5">
    <source>
        <dbReference type="SAM" id="MobiDB-lite"/>
    </source>
</evidence>
<dbReference type="InterPro" id="IPR001091">
    <property type="entry name" value="RM_Methyltransferase"/>
</dbReference>
<dbReference type="GO" id="GO:0003677">
    <property type="term" value="F:DNA binding"/>
    <property type="evidence" value="ECO:0007669"/>
    <property type="project" value="InterPro"/>
</dbReference>
<dbReference type="InterPro" id="IPR029063">
    <property type="entry name" value="SAM-dependent_MTases_sf"/>
</dbReference>
<evidence type="ECO:0000256" key="2">
    <source>
        <dbReference type="ARBA" id="ARBA00022603"/>
    </source>
</evidence>
<keyword evidence="2 7" id="KW-0489">Methyltransferase</keyword>
<accession>A0A174N3R8</accession>
<keyword evidence="3 7" id="KW-0808">Transferase</keyword>
<evidence type="ECO:0000256" key="3">
    <source>
        <dbReference type="ARBA" id="ARBA00022679"/>
    </source>
</evidence>
<dbReference type="InterPro" id="IPR002941">
    <property type="entry name" value="DNA_methylase_N4/N6"/>
</dbReference>
<evidence type="ECO:0000313" key="7">
    <source>
        <dbReference type="EMBL" id="CUP43293.1"/>
    </source>
</evidence>
<dbReference type="Pfam" id="PF01555">
    <property type="entry name" value="N6_N4_Mtase"/>
    <property type="match status" value="1"/>
</dbReference>
<feature type="compositionally biased region" description="Polar residues" evidence="5">
    <location>
        <begin position="143"/>
        <end position="154"/>
    </location>
</feature>
<dbReference type="Proteomes" id="UP000095657">
    <property type="component" value="Unassembled WGS sequence"/>
</dbReference>
<evidence type="ECO:0000313" key="8">
    <source>
        <dbReference type="Proteomes" id="UP000095657"/>
    </source>
</evidence>
<name>A0A174N3R8_9BACE</name>
<feature type="region of interest" description="Disordered" evidence="5">
    <location>
        <begin position="140"/>
        <end position="160"/>
    </location>
</feature>
<proteinExistence type="inferred from homology"/>
<evidence type="ECO:0000256" key="4">
    <source>
        <dbReference type="RuleBase" id="RU362026"/>
    </source>
</evidence>
<dbReference type="Gene3D" id="3.40.50.150">
    <property type="entry name" value="Vaccinia Virus protein VP39"/>
    <property type="match status" value="1"/>
</dbReference>
<organism evidence="7 8">
    <name type="scientific">Bacteroides caccae</name>
    <dbReference type="NCBI Taxonomy" id="47678"/>
    <lineage>
        <taxon>Bacteria</taxon>
        <taxon>Pseudomonadati</taxon>
        <taxon>Bacteroidota</taxon>
        <taxon>Bacteroidia</taxon>
        <taxon>Bacteroidales</taxon>
        <taxon>Bacteroidaceae</taxon>
        <taxon>Bacteroides</taxon>
    </lineage>
</organism>
<dbReference type="RefSeq" id="WP_055171891.1">
    <property type="nucleotide sequence ID" value="NZ_CZAI01000004.1"/>
</dbReference>
<reference evidence="7 8" key="1">
    <citation type="submission" date="2015-09" db="EMBL/GenBank/DDBJ databases">
        <authorList>
            <consortium name="Pathogen Informatics"/>
        </authorList>
    </citation>
    <scope>NUCLEOTIDE SEQUENCE [LARGE SCALE GENOMIC DNA]</scope>
    <source>
        <strain evidence="7 8">2789STDY5834880</strain>
    </source>
</reference>
<dbReference type="STRING" id="47678.ERS852494_02258"/>
<dbReference type="EC" id="2.1.1.-" evidence="4"/>
<dbReference type="PRINTS" id="PR00508">
    <property type="entry name" value="S21N4MTFRASE"/>
</dbReference>